<keyword evidence="2" id="KW-1185">Reference proteome</keyword>
<dbReference type="Proteomes" id="UP000028007">
    <property type="component" value="Unassembled WGS sequence"/>
</dbReference>
<dbReference type="Pfam" id="PF03597">
    <property type="entry name" value="FixS"/>
    <property type="match status" value="1"/>
</dbReference>
<gene>
    <name evidence="1" type="ORF">N180_10525</name>
</gene>
<dbReference type="RefSeq" id="WP_037439104.1">
    <property type="nucleotide sequence ID" value="NZ_JNFF01000030.1"/>
</dbReference>
<dbReference type="PANTHER" id="PTHR41532">
    <property type="entry name" value="FIXS PROTEIN"/>
    <property type="match status" value="1"/>
</dbReference>
<dbReference type="OrthoDB" id="9802763at2"/>
<proteinExistence type="predicted"/>
<dbReference type="NCBIfam" id="TIGR00847">
    <property type="entry name" value="ccoS"/>
    <property type="match status" value="1"/>
</dbReference>
<dbReference type="PANTHER" id="PTHR41532:SF1">
    <property type="entry name" value="FIXS PROTEIN"/>
    <property type="match status" value="1"/>
</dbReference>
<dbReference type="eggNOG" id="COG3197">
    <property type="taxonomic scope" value="Bacteria"/>
</dbReference>
<protein>
    <submittedName>
        <fullName evidence="1">Cytochrome oxidase maturation protein</fullName>
    </submittedName>
</protein>
<evidence type="ECO:0000313" key="1">
    <source>
        <dbReference type="EMBL" id="KEQ30774.1"/>
    </source>
</evidence>
<dbReference type="AlphaFoldDB" id="A0A081PJA1"/>
<accession>A0A081PJA1</accession>
<dbReference type="InterPro" id="IPR004714">
    <property type="entry name" value="Cyt_oxidase_maturation_cbb3"/>
</dbReference>
<evidence type="ECO:0000313" key="2">
    <source>
        <dbReference type="Proteomes" id="UP000028007"/>
    </source>
</evidence>
<comment type="caution">
    <text evidence="1">The sequence shown here is derived from an EMBL/GenBank/DDBJ whole genome shotgun (WGS) entry which is preliminary data.</text>
</comment>
<reference evidence="1 2" key="1">
    <citation type="journal article" date="1992" name="Int. J. Syst. Bacteriol.">
        <title>Sphingobacterium antarcticus sp. nov. a Psychrotrophic Bacterium from the Soils of Schirmacher Oasis, Antarctica.</title>
        <authorList>
            <person name="Shivaji S."/>
            <person name="Ray M.K."/>
            <person name="Rao N.S."/>
            <person name="Saiserr L."/>
            <person name="Jagannadham M.V."/>
            <person name="Kumar G.S."/>
            <person name="Reddy G."/>
            <person name="Bhargava P.M."/>
        </authorList>
    </citation>
    <scope>NUCLEOTIDE SEQUENCE [LARGE SCALE GENOMIC DNA]</scope>
    <source>
        <strain evidence="1 2">4BY</strain>
    </source>
</reference>
<dbReference type="EMBL" id="JNFF01000030">
    <property type="protein sequence ID" value="KEQ30774.1"/>
    <property type="molecule type" value="Genomic_DNA"/>
</dbReference>
<sequence length="62" mass="7096">MNMIFILIGFSMLLALIFLIAFFWASKSGQNDDLYTPGVRILFDDDKPAEDTLKSDEDHQAR</sequence>
<name>A0A081PJA1_9SPHI</name>
<organism evidence="1 2">
    <name type="scientific">Pedobacter antarcticus 4BY</name>
    <dbReference type="NCBI Taxonomy" id="1358423"/>
    <lineage>
        <taxon>Bacteria</taxon>
        <taxon>Pseudomonadati</taxon>
        <taxon>Bacteroidota</taxon>
        <taxon>Sphingobacteriia</taxon>
        <taxon>Sphingobacteriales</taxon>
        <taxon>Sphingobacteriaceae</taxon>
        <taxon>Pedobacter</taxon>
    </lineage>
</organism>